<dbReference type="PANTHER" id="PTHR30026">
    <property type="entry name" value="OUTER MEMBRANE PROTEIN TOLC"/>
    <property type="match status" value="1"/>
</dbReference>
<accession>A0ABU1D6X5</accession>
<evidence type="ECO:0000256" key="6">
    <source>
        <dbReference type="ARBA" id="ARBA00023136"/>
    </source>
</evidence>
<protein>
    <submittedName>
        <fullName evidence="9">TolC family outer membrane protein</fullName>
    </submittedName>
</protein>
<organism evidence="9 10">
    <name type="scientific">Yanghanlia caeni</name>
    <dbReference type="NCBI Taxonomy" id="3064283"/>
    <lineage>
        <taxon>Bacteria</taxon>
        <taxon>Pseudomonadati</taxon>
        <taxon>Pseudomonadota</taxon>
        <taxon>Betaproteobacteria</taxon>
        <taxon>Burkholderiales</taxon>
        <taxon>Alcaligenaceae</taxon>
        <taxon>Yanghanlia</taxon>
    </lineage>
</organism>
<comment type="similarity">
    <text evidence="2">Belongs to the outer membrane factor (OMF) (TC 1.B.17) family.</text>
</comment>
<keyword evidence="4" id="KW-1134">Transmembrane beta strand</keyword>
<dbReference type="InterPro" id="IPR003423">
    <property type="entry name" value="OMP_efflux"/>
</dbReference>
<evidence type="ECO:0000313" key="9">
    <source>
        <dbReference type="EMBL" id="MDR4126135.1"/>
    </source>
</evidence>
<keyword evidence="7" id="KW-0998">Cell outer membrane</keyword>
<dbReference type="Proteomes" id="UP001232156">
    <property type="component" value="Unassembled WGS sequence"/>
</dbReference>
<evidence type="ECO:0000256" key="7">
    <source>
        <dbReference type="ARBA" id="ARBA00023237"/>
    </source>
</evidence>
<reference evidence="9 10" key="1">
    <citation type="submission" date="2023-08" db="EMBL/GenBank/DDBJ databases">
        <title>Alcaligenaceae gen. nov., a novel taxon isolated from the sludge of Yixing Pesticide Factory.</title>
        <authorList>
            <person name="Ruan L."/>
        </authorList>
    </citation>
    <scope>NUCLEOTIDE SEQUENCE [LARGE SCALE GENOMIC DNA]</scope>
    <source>
        <strain evidence="9 10">LG-2</strain>
    </source>
</reference>
<keyword evidence="6" id="KW-0472">Membrane</keyword>
<comment type="subcellular location">
    <subcellularLocation>
        <location evidence="1">Cell outer membrane</location>
    </subcellularLocation>
</comment>
<dbReference type="InterPro" id="IPR010130">
    <property type="entry name" value="T1SS_OMP_TolC"/>
</dbReference>
<name>A0ABU1D6X5_9BURK</name>
<evidence type="ECO:0000313" key="10">
    <source>
        <dbReference type="Proteomes" id="UP001232156"/>
    </source>
</evidence>
<gene>
    <name evidence="9" type="ORF">Q8947_09085</name>
</gene>
<keyword evidence="8" id="KW-0175">Coiled coil</keyword>
<dbReference type="Gene3D" id="1.20.1600.10">
    <property type="entry name" value="Outer membrane efflux proteins (OEP)"/>
    <property type="match status" value="1"/>
</dbReference>
<dbReference type="Pfam" id="PF02321">
    <property type="entry name" value="OEP"/>
    <property type="match status" value="2"/>
</dbReference>
<dbReference type="InterPro" id="IPR051906">
    <property type="entry name" value="TolC-like"/>
</dbReference>
<dbReference type="SUPFAM" id="SSF56954">
    <property type="entry name" value="Outer membrane efflux proteins (OEP)"/>
    <property type="match status" value="1"/>
</dbReference>
<keyword evidence="5" id="KW-0812">Transmembrane</keyword>
<evidence type="ECO:0000256" key="3">
    <source>
        <dbReference type="ARBA" id="ARBA00022448"/>
    </source>
</evidence>
<keyword evidence="10" id="KW-1185">Reference proteome</keyword>
<dbReference type="PANTHER" id="PTHR30026:SF20">
    <property type="entry name" value="OUTER MEMBRANE PROTEIN TOLC"/>
    <property type="match status" value="1"/>
</dbReference>
<evidence type="ECO:0000256" key="4">
    <source>
        <dbReference type="ARBA" id="ARBA00022452"/>
    </source>
</evidence>
<evidence type="ECO:0000256" key="2">
    <source>
        <dbReference type="ARBA" id="ARBA00007613"/>
    </source>
</evidence>
<evidence type="ECO:0000256" key="8">
    <source>
        <dbReference type="SAM" id="Coils"/>
    </source>
</evidence>
<dbReference type="EMBL" id="JAUZQE010000018">
    <property type="protein sequence ID" value="MDR4126135.1"/>
    <property type="molecule type" value="Genomic_DNA"/>
</dbReference>
<sequence>MLGAFALWAGATLAHGRDLLDVWQLALERDPIYAASGYARQAGQERIPQARAGLLPYVSAQAAADVDDTRRARTLSGADSDTHAQWSLALVQPLFNLPAWNTLKRAEFEVSQADIAHRIAYQDLLLRTAQAYFDVLAVQDSLRALMSEKAAIETQLRAAQTGFELGATTITDAHEAQARLDLVLANEISLRNELQLAEDNLARIIAERPGTLAQLAPEARLPAPEPARLDEWTDQASHAGLNVANAELQARIMQKQIDIARGEHAPSVDFVARTGSATDIGTGGYRSGPRSLESTVGVQLSIPLYAGGGISSRVREYTTRLQEARALLENARRESVQAAQRHFKGVVSGLAQVDALQAAERSSLAALEANRTGYEIGVRVNIDVLNAEQQLYATQRALARARYDTLMHGLRLKAAAGILQEADLAAVNALLTDPESSAPAK</sequence>
<evidence type="ECO:0000256" key="1">
    <source>
        <dbReference type="ARBA" id="ARBA00004442"/>
    </source>
</evidence>
<feature type="coiled-coil region" evidence="8">
    <location>
        <begin position="314"/>
        <end position="341"/>
    </location>
</feature>
<evidence type="ECO:0000256" key="5">
    <source>
        <dbReference type="ARBA" id="ARBA00022692"/>
    </source>
</evidence>
<dbReference type="NCBIfam" id="TIGR01844">
    <property type="entry name" value="type_I_sec_TolC"/>
    <property type="match status" value="1"/>
</dbReference>
<comment type="caution">
    <text evidence="9">The sequence shown here is derived from an EMBL/GenBank/DDBJ whole genome shotgun (WGS) entry which is preliminary data.</text>
</comment>
<dbReference type="RefSeq" id="WP_347287091.1">
    <property type="nucleotide sequence ID" value="NZ_JAUZQE010000018.1"/>
</dbReference>
<proteinExistence type="inferred from homology"/>
<keyword evidence="3" id="KW-0813">Transport</keyword>